<gene>
    <name evidence="3" type="ORF">H2509_14795</name>
</gene>
<dbReference type="Proteomes" id="UP000541109">
    <property type="component" value="Unassembled WGS sequence"/>
</dbReference>
<dbReference type="PANTHER" id="PTHR43563:SF1">
    <property type="entry name" value="AMINE OXIDASE [FLAVIN-CONTAINING] B"/>
    <property type="match status" value="1"/>
</dbReference>
<dbReference type="InterPro" id="IPR050703">
    <property type="entry name" value="Flavin_MAO"/>
</dbReference>
<dbReference type="EMBL" id="JACFXV010000062">
    <property type="protein sequence ID" value="MBA5778395.1"/>
    <property type="molecule type" value="Genomic_DNA"/>
</dbReference>
<dbReference type="Gene3D" id="3.50.50.60">
    <property type="entry name" value="FAD/NAD(P)-binding domain"/>
    <property type="match status" value="2"/>
</dbReference>
<evidence type="ECO:0000256" key="1">
    <source>
        <dbReference type="ARBA" id="ARBA00005995"/>
    </source>
</evidence>
<accession>A0A839AGX5</accession>
<name>A0A839AGX5_9HYPH</name>
<feature type="domain" description="Amine oxidase" evidence="2">
    <location>
        <begin position="93"/>
        <end position="358"/>
    </location>
</feature>
<sequence>MNVDTLIVGGGLSGLALANLLEARGHAYHLVEARNRFGGRVLSHRADEQAGAPGFDLGPAWFWPHQPRMLRLTGDLGLRVFEQYSSGRLVLEEADGSVRRDLDFSTMAGSLRLAGGIAELTDRLAASLPAGRRSNRSRVVSIERMDGGLVSTIANKGEDIRKIVSRQVVLCLPTRLAADTIRFIPELGAAEMRAMADVLTWMGGQAKVVALYDTPFWRGIGLSGDGMSRRGPMVEIHDLSPPEGGPYALFGFVGVPAHIRQGREAELREAARQQLERMFGPEAGKPIDIQLKDWAFDGLTSTEADHVPAGEHPAYGMPHPLRNLWDGRLVFASSEMAVEHGGYLEGALEAAEAAADRIVSPVA</sequence>
<comment type="caution">
    <text evidence="3">The sequence shown here is derived from an EMBL/GenBank/DDBJ whole genome shotgun (WGS) entry which is preliminary data.</text>
</comment>
<proteinExistence type="inferred from homology"/>
<dbReference type="PANTHER" id="PTHR43563">
    <property type="entry name" value="AMINE OXIDASE"/>
    <property type="match status" value="1"/>
</dbReference>
<dbReference type="SUPFAM" id="SSF51905">
    <property type="entry name" value="FAD/NAD(P)-binding domain"/>
    <property type="match status" value="1"/>
</dbReference>
<evidence type="ECO:0000259" key="2">
    <source>
        <dbReference type="Pfam" id="PF01593"/>
    </source>
</evidence>
<keyword evidence="4" id="KW-1185">Reference proteome</keyword>
<dbReference type="InterPro" id="IPR036188">
    <property type="entry name" value="FAD/NAD-bd_sf"/>
</dbReference>
<organism evidence="3 4">
    <name type="scientific">Stappia albiluteola</name>
    <dbReference type="NCBI Taxonomy" id="2758565"/>
    <lineage>
        <taxon>Bacteria</taxon>
        <taxon>Pseudomonadati</taxon>
        <taxon>Pseudomonadota</taxon>
        <taxon>Alphaproteobacteria</taxon>
        <taxon>Hyphomicrobiales</taxon>
        <taxon>Stappiaceae</taxon>
        <taxon>Stappia</taxon>
    </lineage>
</organism>
<dbReference type="Pfam" id="PF01593">
    <property type="entry name" value="Amino_oxidase"/>
    <property type="match status" value="1"/>
</dbReference>
<evidence type="ECO:0000313" key="4">
    <source>
        <dbReference type="Proteomes" id="UP000541109"/>
    </source>
</evidence>
<protein>
    <submittedName>
        <fullName evidence="3">FAD-dependent oxidoreductase</fullName>
    </submittedName>
</protein>
<comment type="similarity">
    <text evidence="1">Belongs to the flavin monoamine oxidase family.</text>
</comment>
<dbReference type="SUPFAM" id="SSF54373">
    <property type="entry name" value="FAD-linked reductases, C-terminal domain"/>
    <property type="match status" value="1"/>
</dbReference>
<dbReference type="RefSeq" id="WP_182166595.1">
    <property type="nucleotide sequence ID" value="NZ_JACFXV010000062.1"/>
</dbReference>
<evidence type="ECO:0000313" key="3">
    <source>
        <dbReference type="EMBL" id="MBA5778395.1"/>
    </source>
</evidence>
<dbReference type="GO" id="GO:0016491">
    <property type="term" value="F:oxidoreductase activity"/>
    <property type="evidence" value="ECO:0007669"/>
    <property type="project" value="InterPro"/>
</dbReference>
<reference evidence="3 4" key="1">
    <citation type="submission" date="2020-07" db="EMBL/GenBank/DDBJ databases">
        <title>Stappia sp., F7233, whole genome shotgun sequencing project.</title>
        <authorList>
            <person name="Jiang S."/>
            <person name="Liu Z.W."/>
            <person name="Du Z.J."/>
        </authorList>
    </citation>
    <scope>NUCLEOTIDE SEQUENCE [LARGE SCALE GENOMIC DNA]</scope>
    <source>
        <strain evidence="3 4">F7233</strain>
    </source>
</reference>
<dbReference type="AlphaFoldDB" id="A0A839AGX5"/>
<dbReference type="InterPro" id="IPR002937">
    <property type="entry name" value="Amino_oxidase"/>
</dbReference>
<dbReference type="Pfam" id="PF13450">
    <property type="entry name" value="NAD_binding_8"/>
    <property type="match status" value="1"/>
</dbReference>